<dbReference type="GO" id="GO:0046872">
    <property type="term" value="F:metal ion binding"/>
    <property type="evidence" value="ECO:0007669"/>
    <property type="project" value="InterPro"/>
</dbReference>
<accession>A0A1F6LHT6</accession>
<evidence type="ECO:0000259" key="2">
    <source>
        <dbReference type="PROSITE" id="PS50846"/>
    </source>
</evidence>
<reference evidence="3 4" key="1">
    <citation type="journal article" date="2016" name="Nat. Commun.">
        <title>Thousands of microbial genomes shed light on interconnected biogeochemical processes in an aquifer system.</title>
        <authorList>
            <person name="Anantharaman K."/>
            <person name="Brown C.T."/>
            <person name="Hug L.A."/>
            <person name="Sharon I."/>
            <person name="Castelle C.J."/>
            <person name="Probst A.J."/>
            <person name="Thomas B.C."/>
            <person name="Singh A."/>
            <person name="Wilkins M.J."/>
            <person name="Karaoz U."/>
            <person name="Brodie E.L."/>
            <person name="Williams K.H."/>
            <person name="Hubbard S.S."/>
            <person name="Banfield J.F."/>
        </authorList>
    </citation>
    <scope>NUCLEOTIDE SEQUENCE [LARGE SCALE GENOMIC DNA]</scope>
</reference>
<dbReference type="Gene3D" id="3.30.70.100">
    <property type="match status" value="1"/>
</dbReference>
<dbReference type="InterPro" id="IPR036163">
    <property type="entry name" value="HMA_dom_sf"/>
</dbReference>
<dbReference type="PANTHER" id="PTHR42208">
    <property type="entry name" value="HEAVY METAL TRANSPORTER-RELATED"/>
    <property type="match status" value="1"/>
</dbReference>
<feature type="transmembrane region" description="Helical" evidence="1">
    <location>
        <begin position="173"/>
        <end position="193"/>
    </location>
</feature>
<dbReference type="PROSITE" id="PS50846">
    <property type="entry name" value="HMA_2"/>
    <property type="match status" value="1"/>
</dbReference>
<feature type="domain" description="HMA" evidence="2">
    <location>
        <begin position="6"/>
        <end position="71"/>
    </location>
</feature>
<dbReference type="InterPro" id="IPR006121">
    <property type="entry name" value="HMA_dom"/>
</dbReference>
<sequence length="445" mass="48898">MKNNQKNIKIYLSGLTCTSCEVMITNELNEIEKIEKVTVCKKKQIAELVSDADLEIDEILKKIRSLGYGAELSPISKSINSKKATTTQWLYSLIILFSIYIVYIYLRWIGVIDLLNFDASNITYSVAFLIGIVASMSTCLAVVGAVVMSFAAKYEAQGTFFNRNLKPHLLFHAGRLSSFFLLGGLLGYIGSWFTLSTSFMSVFTIIIAIVLGWLGLNILGFVPSISNLGINLPKNSIKTWNKLKTSEHALAPIILGAFTFFLPCGFTQSMQLFAVSSGSFWIGGITMLLFGLGTMPILLGLGMATTKFKNKKNIVLTKTIGFLVIFFSLYTLSSGLALAGINTGFFDKKDIGTTETKNNIQVIQMTVDYSGFTPNVFKLKAGIPVQWEINGVEITGCTSEIISPSFNIRKKINYGLNTIEFTPPSPGTYGFSCGMGMVRGQFIIE</sequence>
<dbReference type="InterPro" id="IPR008972">
    <property type="entry name" value="Cupredoxin"/>
</dbReference>
<dbReference type="InterPro" id="IPR028096">
    <property type="entry name" value="EfeO_Cupredoxin"/>
</dbReference>
<dbReference type="EMBL" id="MFPS01000008">
    <property type="protein sequence ID" value="OGH58906.1"/>
    <property type="molecule type" value="Genomic_DNA"/>
</dbReference>
<evidence type="ECO:0000313" key="3">
    <source>
        <dbReference type="EMBL" id="OGH58906.1"/>
    </source>
</evidence>
<feature type="transmembrane region" description="Helical" evidence="1">
    <location>
        <begin position="280"/>
        <end position="299"/>
    </location>
</feature>
<feature type="transmembrane region" description="Helical" evidence="1">
    <location>
        <begin position="126"/>
        <end position="152"/>
    </location>
</feature>
<dbReference type="SUPFAM" id="SSF49503">
    <property type="entry name" value="Cupredoxins"/>
    <property type="match status" value="1"/>
</dbReference>
<keyword evidence="1" id="KW-0812">Transmembrane</keyword>
<dbReference type="Proteomes" id="UP000177067">
    <property type="component" value="Unassembled WGS sequence"/>
</dbReference>
<dbReference type="Pfam" id="PF13473">
    <property type="entry name" value="Cupredoxin_1"/>
    <property type="match status" value="1"/>
</dbReference>
<keyword evidence="1" id="KW-0472">Membrane</keyword>
<gene>
    <name evidence="3" type="ORF">A2725_04130</name>
</gene>
<dbReference type="Gene3D" id="2.60.40.420">
    <property type="entry name" value="Cupredoxins - blue copper proteins"/>
    <property type="match status" value="1"/>
</dbReference>
<feature type="transmembrane region" description="Helical" evidence="1">
    <location>
        <begin position="320"/>
        <end position="341"/>
    </location>
</feature>
<comment type="caution">
    <text evidence="3">The sequence shown here is derived from an EMBL/GenBank/DDBJ whole genome shotgun (WGS) entry which is preliminary data.</text>
</comment>
<dbReference type="AlphaFoldDB" id="A0A1F6LHT6"/>
<evidence type="ECO:0000256" key="1">
    <source>
        <dbReference type="SAM" id="Phobius"/>
    </source>
</evidence>
<dbReference type="PANTHER" id="PTHR42208:SF1">
    <property type="entry name" value="HEAVY METAL TRANSPORTER"/>
    <property type="match status" value="1"/>
</dbReference>
<dbReference type="SUPFAM" id="SSF55008">
    <property type="entry name" value="HMA, heavy metal-associated domain"/>
    <property type="match status" value="1"/>
</dbReference>
<dbReference type="Pfam" id="PF13386">
    <property type="entry name" value="DsbD_2"/>
    <property type="match status" value="1"/>
</dbReference>
<keyword evidence="1" id="KW-1133">Transmembrane helix</keyword>
<feature type="transmembrane region" description="Helical" evidence="1">
    <location>
        <begin position="199"/>
        <end position="228"/>
    </location>
</feature>
<proteinExistence type="predicted"/>
<dbReference type="Pfam" id="PF00403">
    <property type="entry name" value="HMA"/>
    <property type="match status" value="1"/>
</dbReference>
<feature type="transmembrane region" description="Helical" evidence="1">
    <location>
        <begin position="89"/>
        <end position="106"/>
    </location>
</feature>
<protein>
    <recommendedName>
        <fullName evidence="2">HMA domain-containing protein</fullName>
    </recommendedName>
</protein>
<feature type="transmembrane region" description="Helical" evidence="1">
    <location>
        <begin position="249"/>
        <end position="268"/>
    </location>
</feature>
<dbReference type="CDD" id="cd00371">
    <property type="entry name" value="HMA"/>
    <property type="match status" value="1"/>
</dbReference>
<dbReference type="InterPro" id="IPR039447">
    <property type="entry name" value="UreH-like_TM_dom"/>
</dbReference>
<organism evidence="3 4">
    <name type="scientific">Candidatus Magasanikbacteria bacterium RIFCSPHIGHO2_01_FULL_33_34</name>
    <dbReference type="NCBI Taxonomy" id="1798671"/>
    <lineage>
        <taxon>Bacteria</taxon>
        <taxon>Candidatus Magasanikiibacteriota</taxon>
    </lineage>
</organism>
<name>A0A1F6LHT6_9BACT</name>
<evidence type="ECO:0000313" key="4">
    <source>
        <dbReference type="Proteomes" id="UP000177067"/>
    </source>
</evidence>